<feature type="binding site" evidence="3">
    <location>
        <position position="75"/>
    </location>
    <ligand>
        <name>a divalent metal cation</name>
        <dbReference type="ChEBI" id="CHEBI:60240"/>
    </ligand>
</feature>
<feature type="domain" description="SMP-30/Gluconolactonase/LRE-like region" evidence="4">
    <location>
        <begin position="73"/>
        <end position="337"/>
    </location>
</feature>
<dbReference type="InterPro" id="IPR051262">
    <property type="entry name" value="SMP-30/CGR1_Lactonase"/>
</dbReference>
<evidence type="ECO:0000256" key="2">
    <source>
        <dbReference type="PIRSR" id="PIRSR605511-1"/>
    </source>
</evidence>
<dbReference type="InterPro" id="IPR011042">
    <property type="entry name" value="6-blade_b-propeller_TolB-like"/>
</dbReference>
<evidence type="ECO:0000313" key="5">
    <source>
        <dbReference type="EMBL" id="HIX54614.1"/>
    </source>
</evidence>
<dbReference type="GO" id="GO:0016787">
    <property type="term" value="F:hydrolase activity"/>
    <property type="evidence" value="ECO:0007669"/>
    <property type="project" value="UniProtKB-KW"/>
</dbReference>
<comment type="cofactor">
    <cofactor evidence="3">
        <name>Zn(2+)</name>
        <dbReference type="ChEBI" id="CHEBI:29105"/>
    </cofactor>
    <text evidence="3">Binds 1 divalent metal cation per subunit.</text>
</comment>
<dbReference type="EMBL" id="DXEZ01000171">
    <property type="protein sequence ID" value="HIX54614.1"/>
    <property type="molecule type" value="Genomic_DNA"/>
</dbReference>
<evidence type="ECO:0000313" key="6">
    <source>
        <dbReference type="Proteomes" id="UP000824156"/>
    </source>
</evidence>
<dbReference type="Proteomes" id="UP000824156">
    <property type="component" value="Unassembled WGS sequence"/>
</dbReference>
<dbReference type="PANTHER" id="PTHR47572">
    <property type="entry name" value="LIPOPROTEIN-RELATED"/>
    <property type="match status" value="1"/>
</dbReference>
<evidence type="ECO:0000256" key="3">
    <source>
        <dbReference type="PIRSR" id="PIRSR605511-2"/>
    </source>
</evidence>
<proteinExistence type="predicted"/>
<feature type="binding site" evidence="3">
    <location>
        <position position="177"/>
    </location>
    <ligand>
        <name>substrate</name>
    </ligand>
</feature>
<gene>
    <name evidence="5" type="ORF">H9853_06280</name>
</gene>
<keyword evidence="1" id="KW-0378">Hydrolase</keyword>
<dbReference type="InterPro" id="IPR013658">
    <property type="entry name" value="SGL"/>
</dbReference>
<reference evidence="5" key="2">
    <citation type="submission" date="2021-04" db="EMBL/GenBank/DDBJ databases">
        <authorList>
            <person name="Gilroy R."/>
        </authorList>
    </citation>
    <scope>NUCLEOTIDE SEQUENCE</scope>
    <source>
        <strain evidence="5">1719</strain>
    </source>
</reference>
<dbReference type="PROSITE" id="PS51257">
    <property type="entry name" value="PROKAR_LIPOPROTEIN"/>
    <property type="match status" value="1"/>
</dbReference>
<feature type="binding site" evidence="3">
    <location>
        <position position="229"/>
    </location>
    <ligand>
        <name>a divalent metal cation</name>
        <dbReference type="ChEBI" id="CHEBI:60240"/>
    </ligand>
</feature>
<feature type="binding site" evidence="3">
    <location>
        <position position="284"/>
    </location>
    <ligand>
        <name>a divalent metal cation</name>
        <dbReference type="ChEBI" id="CHEBI:60240"/>
    </ligand>
</feature>
<sequence>MMEKFFISAGIFTLISLSSCMNSPSSSNQDKSGQQPAENTNFTTVEVEILNDKAKDILDENIKGTVIADNFIWSEGPLWIDDKELLLFSDVPANVIYQWTPEDGLSEYLKPAGMTTPHEHDKEPGPNGLILNHQGELVICQHGDHALSIMNAPIEAPQVKFKVLANEYQGKRLNSPNDVIIDKQGQYYFTDPDYGLAKAEDKELPFNGVFKIDTSGILELLIDTISHPNGLAFSPDEQNLYIANSNHDSPIIYKYRLDHNGDILDGGVFFDFKPLLDRGPGGPDGFKLDSSGNIYTSGPGGVWIISPEGEPLARLIIENRVSNCALSKDEKTLFVTNTDKVLQIKLKN</sequence>
<name>A0A9D1W8J4_9SPHI</name>
<reference evidence="5" key="1">
    <citation type="journal article" date="2021" name="PeerJ">
        <title>Extensive microbial diversity within the chicken gut microbiome revealed by metagenomics and culture.</title>
        <authorList>
            <person name="Gilroy R."/>
            <person name="Ravi A."/>
            <person name="Getino M."/>
            <person name="Pursley I."/>
            <person name="Horton D.L."/>
            <person name="Alikhan N.F."/>
            <person name="Baker D."/>
            <person name="Gharbi K."/>
            <person name="Hall N."/>
            <person name="Watson M."/>
            <person name="Adriaenssens E.M."/>
            <person name="Foster-Nyarko E."/>
            <person name="Jarju S."/>
            <person name="Secka A."/>
            <person name="Antonio M."/>
            <person name="Oren A."/>
            <person name="Chaudhuri R.R."/>
            <person name="La Ragione R."/>
            <person name="Hildebrand F."/>
            <person name="Pallen M.J."/>
        </authorList>
    </citation>
    <scope>NUCLEOTIDE SEQUENCE</scope>
    <source>
        <strain evidence="5">1719</strain>
    </source>
</reference>
<evidence type="ECO:0000256" key="1">
    <source>
        <dbReference type="ARBA" id="ARBA00022801"/>
    </source>
</evidence>
<dbReference type="Pfam" id="PF08450">
    <property type="entry name" value="SGL"/>
    <property type="match status" value="1"/>
</dbReference>
<dbReference type="PANTHER" id="PTHR47572:SF4">
    <property type="entry name" value="LACTONASE DRP35"/>
    <property type="match status" value="1"/>
</dbReference>
<protein>
    <submittedName>
        <fullName evidence="5">SMP-30/gluconolactonase/LRE family protein</fullName>
    </submittedName>
</protein>
<organism evidence="5 6">
    <name type="scientific">Candidatus Sphingobacterium stercoripullorum</name>
    <dbReference type="NCBI Taxonomy" id="2838759"/>
    <lineage>
        <taxon>Bacteria</taxon>
        <taxon>Pseudomonadati</taxon>
        <taxon>Bacteroidota</taxon>
        <taxon>Sphingobacteriia</taxon>
        <taxon>Sphingobacteriales</taxon>
        <taxon>Sphingobacteriaceae</taxon>
        <taxon>Sphingobacterium</taxon>
    </lineage>
</organism>
<keyword evidence="3" id="KW-0862">Zinc</keyword>
<dbReference type="InterPro" id="IPR005511">
    <property type="entry name" value="SMP-30"/>
</dbReference>
<accession>A0A9D1W8J4</accession>
<dbReference type="Gene3D" id="2.120.10.30">
    <property type="entry name" value="TolB, C-terminal domain"/>
    <property type="match status" value="1"/>
</dbReference>
<dbReference type="AlphaFoldDB" id="A0A9D1W8J4"/>
<dbReference type="GO" id="GO:0046872">
    <property type="term" value="F:metal ion binding"/>
    <property type="evidence" value="ECO:0007669"/>
    <property type="project" value="UniProtKB-KW"/>
</dbReference>
<feature type="active site" description="Proton donor/acceptor" evidence="2">
    <location>
        <position position="284"/>
    </location>
</feature>
<dbReference type="SUPFAM" id="SSF63829">
    <property type="entry name" value="Calcium-dependent phosphotriesterase"/>
    <property type="match status" value="1"/>
</dbReference>
<evidence type="ECO:0000259" key="4">
    <source>
        <dbReference type="Pfam" id="PF08450"/>
    </source>
</evidence>
<dbReference type="PRINTS" id="PR01790">
    <property type="entry name" value="SMP30FAMILY"/>
</dbReference>
<keyword evidence="3" id="KW-0479">Metal-binding</keyword>
<comment type="caution">
    <text evidence="5">The sequence shown here is derived from an EMBL/GenBank/DDBJ whole genome shotgun (WGS) entry which is preliminary data.</text>
</comment>